<dbReference type="Pfam" id="PF24137">
    <property type="entry name" value="DA_N"/>
    <property type="match status" value="1"/>
</dbReference>
<reference evidence="2 3" key="1">
    <citation type="submission" date="2015-06" db="EMBL/GenBank/DDBJ databases">
        <title>Survival trade-offs in plant roots during colonization by closely related pathogenic and mutualistic fungi.</title>
        <authorList>
            <person name="Hacquard S."/>
            <person name="Kracher B."/>
            <person name="Hiruma K."/>
            <person name="Weinman A."/>
            <person name="Muench P."/>
            <person name="Garrido Oter R."/>
            <person name="Ver Loren van Themaat E."/>
            <person name="Dallerey J.-F."/>
            <person name="Damm U."/>
            <person name="Henrissat B."/>
            <person name="Lespinet O."/>
            <person name="Thon M."/>
            <person name="Kemen E."/>
            <person name="McHardy A.C."/>
            <person name="Schulze-Lefert P."/>
            <person name="O'Connell R.J."/>
        </authorList>
    </citation>
    <scope>NUCLEOTIDE SEQUENCE [LARGE SCALE GENOMIC DNA]</scope>
    <source>
        <strain evidence="2 3">0861</strain>
    </source>
</reference>
<accession>A0A166U0C3</accession>
<keyword evidence="3" id="KW-1185">Reference proteome</keyword>
<dbReference type="InterPro" id="IPR056402">
    <property type="entry name" value="DA_N"/>
</dbReference>
<evidence type="ECO:0000313" key="2">
    <source>
        <dbReference type="EMBL" id="KZL72764.1"/>
    </source>
</evidence>
<feature type="domain" description="Diels-Alderase N-terminal" evidence="1">
    <location>
        <begin position="27"/>
        <end position="143"/>
    </location>
</feature>
<organism evidence="2 3">
    <name type="scientific">Colletotrichum tofieldiae</name>
    <dbReference type="NCBI Taxonomy" id="708197"/>
    <lineage>
        <taxon>Eukaryota</taxon>
        <taxon>Fungi</taxon>
        <taxon>Dikarya</taxon>
        <taxon>Ascomycota</taxon>
        <taxon>Pezizomycotina</taxon>
        <taxon>Sordariomycetes</taxon>
        <taxon>Hypocreomycetidae</taxon>
        <taxon>Glomerellales</taxon>
        <taxon>Glomerellaceae</taxon>
        <taxon>Colletotrichum</taxon>
        <taxon>Colletotrichum spaethianum species complex</taxon>
    </lineage>
</organism>
<gene>
    <name evidence="2" type="ORF">CT0861_11015</name>
</gene>
<proteinExistence type="predicted"/>
<name>A0A166U0C3_9PEZI</name>
<protein>
    <recommendedName>
        <fullName evidence="1">Diels-Alderase N-terminal domain-containing protein</fullName>
    </recommendedName>
</protein>
<dbReference type="AlphaFoldDB" id="A0A166U0C3"/>
<comment type="caution">
    <text evidence="2">The sequence shown here is derived from an EMBL/GenBank/DDBJ whole genome shotgun (WGS) entry which is preliminary data.</text>
</comment>
<evidence type="ECO:0000259" key="1">
    <source>
        <dbReference type="Pfam" id="PF24137"/>
    </source>
</evidence>
<evidence type="ECO:0000313" key="3">
    <source>
        <dbReference type="Proteomes" id="UP000076552"/>
    </source>
</evidence>
<dbReference type="STRING" id="708197.A0A166U0C3"/>
<dbReference type="EMBL" id="LFIV01000053">
    <property type="protein sequence ID" value="KZL72764.1"/>
    <property type="molecule type" value="Genomic_DNA"/>
</dbReference>
<dbReference type="Proteomes" id="UP000076552">
    <property type="component" value="Unassembled WGS sequence"/>
</dbReference>
<sequence length="144" mass="15572">MIGSFSGYYAVFDTVPADQQYLVLSQPGNLNRRKLKPGVNDTTFDRWYFDAVSTASKNESLTIAFYNSGSRSLCTLVGCSVSRFLASLLMAPPIKNDENGFLSVWHGAGAFFAGISLEQGSPKYTVTIDNPAIGINGTLTLKSL</sequence>